<dbReference type="SMART" id="SM01265">
    <property type="entry name" value="Mab-21"/>
    <property type="match status" value="1"/>
</dbReference>
<feature type="compositionally biased region" description="Acidic residues" evidence="9">
    <location>
        <begin position="267"/>
        <end position="281"/>
    </location>
</feature>
<evidence type="ECO:0000256" key="7">
    <source>
        <dbReference type="ARBA" id="ARBA00022840"/>
    </source>
</evidence>
<sequence>MQMERDILNTEEFLSLVNEFALDKDENQDTWSFVQFLNVWLCLADQKEMVISTGSTVEGTKIRLGEEVGDVDLMLISGQGVIPESCMEFLPSCPAFLCINGTNLSKEFKSMPLINMRYLPSSFLKNLHKQSFGILRGIISILTTSSVASDGKISFMNESSVGNEQNVVTGINPEFLGLMPLPRDNEKTLDTMGRTVSELVRKMEVKTGIKHKDNTSFSAFDELLWDFIENEKKLIKCSKDNVPLSILSFVAKTAFSFYIKTSQLISSDEESETDSEVEPISEDGSQVPLRPKVGIDELPLNKNKTNGRDLGKTDGYSETNSVSSDIEFSSEEETHNSRYYNDLDESSETEEITLSENVPQNTETELLYERSSAKIDIKHESKERVKSAPEPVAQVLHDFNTLHFSDDSRISAFYKKMSSTDFVPALKCSGWPSPAVGWLTRPRLWPSERLVREIFQLGFHVVAKAPPVCVVLKDGNVTDEKYFRLSFSAAEILLFQNMSTWQRQCLRVLKAYQKGMLQTDTKILTSYHWKTTILWLSEKKEPSFWNEINLMSSVIEALNDMVGYLSMKCLPHYFVPEMNLLMGCNRDEYKILEARIKCICECPIEALRKCITQPEITKKHIIISGKNIDRLRQISQETDGSSVMKAFKDDLCEEFMDGIASEKLNPFSKRSVRRGLNLAFEELQTFAKYKLMKKDTSQSKMETISKILGDVSSCISNILPADDSTTDVNQRSDEDSTEDSSDDEKTKMKLRANVTSLLGTVTSVIFSSKDKDYPVASTPRKKSKNANVEQADIELD</sequence>
<keyword evidence="7" id="KW-0067">ATP-binding</keyword>
<keyword evidence="8" id="KW-0460">Magnesium</keyword>
<dbReference type="Proteomes" id="UP001634394">
    <property type="component" value="Unassembled WGS sequence"/>
</dbReference>
<name>A0ABD3U006_SINWO</name>
<dbReference type="GO" id="GO:0016779">
    <property type="term" value="F:nucleotidyltransferase activity"/>
    <property type="evidence" value="ECO:0007669"/>
    <property type="project" value="UniProtKB-KW"/>
</dbReference>
<evidence type="ECO:0000256" key="2">
    <source>
        <dbReference type="ARBA" id="ARBA00008307"/>
    </source>
</evidence>
<feature type="region of interest" description="Disordered" evidence="9">
    <location>
        <begin position="771"/>
        <end position="796"/>
    </location>
</feature>
<evidence type="ECO:0000256" key="1">
    <source>
        <dbReference type="ARBA" id="ARBA00001946"/>
    </source>
</evidence>
<evidence type="ECO:0000259" key="11">
    <source>
        <dbReference type="Pfam" id="PF20266"/>
    </source>
</evidence>
<dbReference type="EMBL" id="JBJQND010000017">
    <property type="protein sequence ID" value="KAL3842131.1"/>
    <property type="molecule type" value="Genomic_DNA"/>
</dbReference>
<evidence type="ECO:0000313" key="12">
    <source>
        <dbReference type="EMBL" id="KAL3842131.1"/>
    </source>
</evidence>
<feature type="domain" description="Mab-21-like HhH/H2TH-like" evidence="11">
    <location>
        <begin position="502"/>
        <end position="596"/>
    </location>
</feature>
<proteinExistence type="inferred from homology"/>
<dbReference type="Pfam" id="PF20266">
    <property type="entry name" value="Mab-21_C"/>
    <property type="match status" value="1"/>
</dbReference>
<keyword evidence="13" id="KW-1185">Reference proteome</keyword>
<evidence type="ECO:0008006" key="14">
    <source>
        <dbReference type="Google" id="ProtNLM"/>
    </source>
</evidence>
<feature type="compositionally biased region" description="Polar residues" evidence="9">
    <location>
        <begin position="316"/>
        <end position="327"/>
    </location>
</feature>
<evidence type="ECO:0000313" key="13">
    <source>
        <dbReference type="Proteomes" id="UP001634394"/>
    </source>
</evidence>
<organism evidence="12 13">
    <name type="scientific">Sinanodonta woodiana</name>
    <name type="common">Chinese pond mussel</name>
    <name type="synonym">Anodonta woodiana</name>
    <dbReference type="NCBI Taxonomy" id="1069815"/>
    <lineage>
        <taxon>Eukaryota</taxon>
        <taxon>Metazoa</taxon>
        <taxon>Spiralia</taxon>
        <taxon>Lophotrochozoa</taxon>
        <taxon>Mollusca</taxon>
        <taxon>Bivalvia</taxon>
        <taxon>Autobranchia</taxon>
        <taxon>Heteroconchia</taxon>
        <taxon>Palaeoheterodonta</taxon>
        <taxon>Unionida</taxon>
        <taxon>Unionoidea</taxon>
        <taxon>Unionidae</taxon>
        <taxon>Unioninae</taxon>
        <taxon>Sinanodonta</taxon>
    </lineage>
</organism>
<gene>
    <name evidence="12" type="ORF">ACJMK2_020179</name>
</gene>
<evidence type="ECO:0000256" key="3">
    <source>
        <dbReference type="ARBA" id="ARBA00022679"/>
    </source>
</evidence>
<keyword evidence="3" id="KW-0808">Transferase</keyword>
<evidence type="ECO:0000256" key="4">
    <source>
        <dbReference type="ARBA" id="ARBA00022695"/>
    </source>
</evidence>
<protein>
    <recommendedName>
        <fullName evidence="14">Protein MB21D2</fullName>
    </recommendedName>
</protein>
<evidence type="ECO:0000259" key="10">
    <source>
        <dbReference type="Pfam" id="PF03281"/>
    </source>
</evidence>
<evidence type="ECO:0000256" key="8">
    <source>
        <dbReference type="ARBA" id="ARBA00022842"/>
    </source>
</evidence>
<keyword evidence="5" id="KW-0479">Metal-binding</keyword>
<dbReference type="InterPro" id="IPR046906">
    <property type="entry name" value="Mab-21_HhH/H2TH-like"/>
</dbReference>
<keyword evidence="4" id="KW-0548">Nucleotidyltransferase</keyword>
<comment type="similarity">
    <text evidence="2">Belongs to the mab-21 family.</text>
</comment>
<evidence type="ECO:0000256" key="5">
    <source>
        <dbReference type="ARBA" id="ARBA00022723"/>
    </source>
</evidence>
<evidence type="ECO:0000256" key="6">
    <source>
        <dbReference type="ARBA" id="ARBA00022741"/>
    </source>
</evidence>
<dbReference type="Gene3D" id="1.10.1410.40">
    <property type="match status" value="1"/>
</dbReference>
<reference evidence="12 13" key="1">
    <citation type="submission" date="2024-11" db="EMBL/GenBank/DDBJ databases">
        <title>Chromosome-level genome assembly of the freshwater bivalve Anodonta woodiana.</title>
        <authorList>
            <person name="Chen X."/>
        </authorList>
    </citation>
    <scope>NUCLEOTIDE SEQUENCE [LARGE SCALE GENOMIC DNA]</scope>
    <source>
        <strain evidence="12">MN2024</strain>
        <tissue evidence="12">Gills</tissue>
    </source>
</reference>
<accession>A0ABD3U006</accession>
<dbReference type="GO" id="GO:0005524">
    <property type="term" value="F:ATP binding"/>
    <property type="evidence" value="ECO:0007669"/>
    <property type="project" value="UniProtKB-KW"/>
</dbReference>
<dbReference type="PANTHER" id="PTHR10656">
    <property type="entry name" value="CELL FATE DETERMINING PROTEIN MAB21-RELATED"/>
    <property type="match status" value="1"/>
</dbReference>
<comment type="cofactor">
    <cofactor evidence="1">
        <name>Mg(2+)</name>
        <dbReference type="ChEBI" id="CHEBI:18420"/>
    </cofactor>
</comment>
<dbReference type="Pfam" id="PF03281">
    <property type="entry name" value="Mab-21"/>
    <property type="match status" value="1"/>
</dbReference>
<feature type="region of interest" description="Disordered" evidence="9">
    <location>
        <begin position="722"/>
        <end position="747"/>
    </location>
</feature>
<dbReference type="GO" id="GO:0046872">
    <property type="term" value="F:metal ion binding"/>
    <property type="evidence" value="ECO:0007669"/>
    <property type="project" value="UniProtKB-KW"/>
</dbReference>
<feature type="region of interest" description="Disordered" evidence="9">
    <location>
        <begin position="267"/>
        <end position="337"/>
    </location>
</feature>
<comment type="caution">
    <text evidence="12">The sequence shown here is derived from an EMBL/GenBank/DDBJ whole genome shotgun (WGS) entry which is preliminary data.</text>
</comment>
<dbReference type="InterPro" id="IPR024810">
    <property type="entry name" value="MAB21L/cGLR"/>
</dbReference>
<evidence type="ECO:0000256" key="9">
    <source>
        <dbReference type="SAM" id="MobiDB-lite"/>
    </source>
</evidence>
<dbReference type="PANTHER" id="PTHR10656:SF42">
    <property type="entry name" value="CYCLIC GMP-AMP SYNTHASE-LIKE PROTEIN-RELATED"/>
    <property type="match status" value="1"/>
</dbReference>
<dbReference type="AlphaFoldDB" id="A0ABD3U006"/>
<keyword evidence="6" id="KW-0547">Nucleotide-binding</keyword>
<dbReference type="InterPro" id="IPR046903">
    <property type="entry name" value="Mab-21-like_nuc_Trfase"/>
</dbReference>
<feature type="domain" description="Mab-21-like nucleotidyltransferase" evidence="10">
    <location>
        <begin position="419"/>
        <end position="497"/>
    </location>
</feature>